<reference evidence="5" key="1">
    <citation type="submission" date="2020-05" db="EMBL/GenBank/DDBJ databases">
        <authorList>
            <person name="Chiriac C."/>
            <person name="Salcher M."/>
            <person name="Ghai R."/>
            <person name="Kavagutti S V."/>
        </authorList>
    </citation>
    <scope>NUCLEOTIDE SEQUENCE</scope>
</reference>
<feature type="domain" description="HipA N-terminal subdomain 1" evidence="4">
    <location>
        <begin position="7"/>
        <end position="102"/>
    </location>
</feature>
<dbReference type="GO" id="GO:0005829">
    <property type="term" value="C:cytosol"/>
    <property type="evidence" value="ECO:0007669"/>
    <property type="project" value="TreeGrafter"/>
</dbReference>
<dbReference type="PANTHER" id="PTHR37419">
    <property type="entry name" value="SERINE/THREONINE-PROTEIN KINASE TOXIN HIPA"/>
    <property type="match status" value="1"/>
</dbReference>
<organism evidence="5">
    <name type="scientific">freshwater metagenome</name>
    <dbReference type="NCBI Taxonomy" id="449393"/>
    <lineage>
        <taxon>unclassified sequences</taxon>
        <taxon>metagenomes</taxon>
        <taxon>ecological metagenomes</taxon>
    </lineage>
</organism>
<evidence type="ECO:0000256" key="2">
    <source>
        <dbReference type="ARBA" id="ARBA00022777"/>
    </source>
</evidence>
<gene>
    <name evidence="5" type="ORF">UFOPK2992_01809</name>
</gene>
<keyword evidence="1" id="KW-0808">Transferase</keyword>
<accession>A0A6J6YYR7</accession>
<dbReference type="InterPro" id="IPR012893">
    <property type="entry name" value="HipA-like_C"/>
</dbReference>
<protein>
    <submittedName>
        <fullName evidence="5">Unannotated protein</fullName>
    </submittedName>
</protein>
<dbReference type="InterPro" id="IPR017508">
    <property type="entry name" value="HipA_N1"/>
</dbReference>
<dbReference type="EMBL" id="CAFAAI010000373">
    <property type="protein sequence ID" value="CAB4814642.1"/>
    <property type="molecule type" value="Genomic_DNA"/>
</dbReference>
<evidence type="ECO:0000259" key="4">
    <source>
        <dbReference type="Pfam" id="PF13657"/>
    </source>
</evidence>
<name>A0A6J6YYR7_9ZZZZ</name>
<evidence type="ECO:0000256" key="1">
    <source>
        <dbReference type="ARBA" id="ARBA00022679"/>
    </source>
</evidence>
<dbReference type="PANTHER" id="PTHR37419:SF1">
    <property type="entry name" value="SERINE_THREONINE-PROTEIN KINASE TOXIN HIPA"/>
    <property type="match status" value="1"/>
</dbReference>
<dbReference type="AlphaFoldDB" id="A0A6J6YYR7"/>
<dbReference type="Pfam" id="PF07804">
    <property type="entry name" value="HipA_C"/>
    <property type="match status" value="1"/>
</dbReference>
<sequence length="418" mass="46141">MIRDLATFIDGRRAGTLSQDRNGRLRYVYDADYPNEATPLSPRLTVAGGEYTHTDVAPFIAGLLPDNDQVLERWGRLFGVSPRNTFAILARVGSDCAGAVQFVPTDAVDELDNGILEPLTTSDIAQMLRDLRTDPYTWQQPSATRGGHFSLAGAQTKFALHRTADGWARPSGRIPTTHIFKPAIPGIAHHDLNEHLCLQAAQRLGLLAASSELARFDDERVFVVERYDRRRVNGELHRLHQVDMCQALGVMPDLKYQRDGGPGPADIVTAIRSVFAGEADVDRFLQALVFNWLIAGTDAHSKNYGLVLSATNARLAPLYDVASAVVMPEWNWHKWELAMRINAQGKFKYLRIDDWKKFATSANVDFGVIEAAIATYSSALVESVADAARPMDLDVDERAFAARFTDALAEHISRVVGG</sequence>
<proteinExistence type="predicted"/>
<dbReference type="GO" id="GO:0004674">
    <property type="term" value="F:protein serine/threonine kinase activity"/>
    <property type="evidence" value="ECO:0007669"/>
    <property type="project" value="TreeGrafter"/>
</dbReference>
<dbReference type="Gene3D" id="1.10.1070.20">
    <property type="match status" value="1"/>
</dbReference>
<dbReference type="Pfam" id="PF13657">
    <property type="entry name" value="Couple_hipA"/>
    <property type="match status" value="1"/>
</dbReference>
<evidence type="ECO:0000313" key="5">
    <source>
        <dbReference type="EMBL" id="CAB4814642.1"/>
    </source>
</evidence>
<evidence type="ECO:0000259" key="3">
    <source>
        <dbReference type="Pfam" id="PF07804"/>
    </source>
</evidence>
<dbReference type="NCBIfam" id="TIGR03071">
    <property type="entry name" value="couple_hipA"/>
    <property type="match status" value="1"/>
</dbReference>
<keyword evidence="2" id="KW-0418">Kinase</keyword>
<feature type="domain" description="HipA-like C-terminal" evidence="3">
    <location>
        <begin position="149"/>
        <end position="375"/>
    </location>
</feature>
<dbReference type="CDD" id="cd17808">
    <property type="entry name" value="HipA_Ec_like"/>
    <property type="match status" value="1"/>
</dbReference>
<dbReference type="InterPro" id="IPR052028">
    <property type="entry name" value="HipA_Ser/Thr_kinase"/>
</dbReference>